<organism evidence="1 2">
    <name type="scientific">Caenorhabditis japonica</name>
    <dbReference type="NCBI Taxonomy" id="281687"/>
    <lineage>
        <taxon>Eukaryota</taxon>
        <taxon>Metazoa</taxon>
        <taxon>Ecdysozoa</taxon>
        <taxon>Nematoda</taxon>
        <taxon>Chromadorea</taxon>
        <taxon>Rhabditida</taxon>
        <taxon>Rhabditina</taxon>
        <taxon>Rhabditomorpha</taxon>
        <taxon>Rhabditoidea</taxon>
        <taxon>Rhabditidae</taxon>
        <taxon>Peloderinae</taxon>
        <taxon>Caenorhabditis</taxon>
    </lineage>
</organism>
<accession>A0A8R1EB04</accession>
<name>A0A8R1EB04_CAEJA</name>
<proteinExistence type="predicted"/>
<dbReference type="EnsemblMetazoa" id="CJA31145.1">
    <property type="protein sequence ID" value="CJA31145.1"/>
    <property type="gene ID" value="WBGene00206992"/>
</dbReference>
<evidence type="ECO:0000313" key="2">
    <source>
        <dbReference type="Proteomes" id="UP000005237"/>
    </source>
</evidence>
<protein>
    <submittedName>
        <fullName evidence="1">Uncharacterized protein</fullName>
    </submittedName>
</protein>
<sequence>MRSPSVLELWNRIGCAEEKSMRRDTHKYKMRTTVVDWLKISTKRNTKILLNLMILKDHEKGVALKLNCSKENTYKRELRPKQKNTKLEPTE</sequence>
<dbReference type="AlphaFoldDB" id="A0A8R1EB04"/>
<reference evidence="2" key="1">
    <citation type="submission" date="2010-08" db="EMBL/GenBank/DDBJ databases">
        <authorList>
            <consortium name="Caenorhabditis japonica Sequencing Consortium"/>
            <person name="Wilson R.K."/>
        </authorList>
    </citation>
    <scope>NUCLEOTIDE SEQUENCE [LARGE SCALE GENOMIC DNA]</scope>
    <source>
        <strain evidence="2">DF5081</strain>
    </source>
</reference>
<reference evidence="1" key="2">
    <citation type="submission" date="2022-06" db="UniProtKB">
        <authorList>
            <consortium name="EnsemblMetazoa"/>
        </authorList>
    </citation>
    <scope>IDENTIFICATION</scope>
    <source>
        <strain evidence="1">DF5081</strain>
    </source>
</reference>
<dbReference type="Proteomes" id="UP000005237">
    <property type="component" value="Unassembled WGS sequence"/>
</dbReference>
<evidence type="ECO:0000313" key="1">
    <source>
        <dbReference type="EnsemblMetazoa" id="CJA31145.1"/>
    </source>
</evidence>
<keyword evidence="2" id="KW-1185">Reference proteome</keyword>